<evidence type="ECO:0000313" key="11">
    <source>
        <dbReference type="EMBL" id="CAG5082017.1"/>
    </source>
</evidence>
<dbReference type="InterPro" id="IPR036388">
    <property type="entry name" value="WH-like_DNA-bd_sf"/>
</dbReference>
<dbReference type="InterPro" id="IPR014048">
    <property type="entry name" value="MethylDNA_cys_MeTrfase_DNA-bd"/>
</dbReference>
<comment type="similarity">
    <text evidence="8">Belongs to the MGMT family.</text>
</comment>
<dbReference type="PANTHER" id="PTHR10815">
    <property type="entry name" value="METHYLATED-DNA--PROTEIN-CYSTEINE METHYLTRANSFERASE"/>
    <property type="match status" value="1"/>
</dbReference>
<evidence type="ECO:0000256" key="7">
    <source>
        <dbReference type="ARBA" id="ARBA00049348"/>
    </source>
</evidence>
<keyword evidence="3 8" id="KW-0489">Methyltransferase</keyword>
<sequence>MDMGQPILVRWIEIDSPVGPLVLLKADGRLCRVEFGRMVERRAALTAWAAEHGLAGDFRHAPDDPLLKEAAAQLAAYFRGERFRFELPTAMYGTPFQKAVWAALAAIPYGEVRSYKAVAGAIGRPSAVRAVGGANNRNPLPIIVPCHRVVGADGSLVGYTGGLDAKRRLLELERLAANVARPLANVL</sequence>
<dbReference type="InterPro" id="IPR036631">
    <property type="entry name" value="MGMT_N_sf"/>
</dbReference>
<evidence type="ECO:0000256" key="1">
    <source>
        <dbReference type="ARBA" id="ARBA00001286"/>
    </source>
</evidence>
<evidence type="ECO:0000256" key="6">
    <source>
        <dbReference type="ARBA" id="ARBA00023204"/>
    </source>
</evidence>
<dbReference type="HAMAP" id="MF_00772">
    <property type="entry name" value="OGT"/>
    <property type="match status" value="1"/>
</dbReference>
<keyword evidence="4 8" id="KW-0808">Transferase</keyword>
<feature type="active site" description="Nucleophile; methyl group acceptor" evidence="8">
    <location>
        <position position="146"/>
    </location>
</feature>
<dbReference type="Proteomes" id="UP000681526">
    <property type="component" value="Unassembled WGS sequence"/>
</dbReference>
<name>A0ABM8V232_THEXY</name>
<dbReference type="SUPFAM" id="SSF46767">
    <property type="entry name" value="Methylated DNA-protein cysteine methyltransferase, C-terminal domain"/>
    <property type="match status" value="1"/>
</dbReference>
<comment type="function">
    <text evidence="8">Involved in the cellular defense against the biological effects of O6-methylguanine (O6-MeG) and O4-methylthymine (O4-MeT) in DNA. Repairs the methylated nucleobase in DNA by stoichiometrically transferring the methyl group to a cysteine residue in the enzyme. This is a suicide reaction: the enzyme is irreversibly inactivated.</text>
</comment>
<proteinExistence type="inferred from homology"/>
<dbReference type="InterPro" id="IPR008332">
    <property type="entry name" value="MethylG_MeTrfase_N"/>
</dbReference>
<keyword evidence="2 8" id="KW-0963">Cytoplasm</keyword>
<evidence type="ECO:0000256" key="4">
    <source>
        <dbReference type="ARBA" id="ARBA00022679"/>
    </source>
</evidence>
<dbReference type="Pfam" id="PF02870">
    <property type="entry name" value="Methyltransf_1N"/>
    <property type="match status" value="1"/>
</dbReference>
<comment type="catalytic activity">
    <reaction evidence="1 8">
        <text>a 4-O-methyl-thymidine in DNA + L-cysteinyl-[protein] = a thymidine in DNA + S-methyl-L-cysteinyl-[protein]</text>
        <dbReference type="Rhea" id="RHEA:53428"/>
        <dbReference type="Rhea" id="RHEA-COMP:10131"/>
        <dbReference type="Rhea" id="RHEA-COMP:10132"/>
        <dbReference type="Rhea" id="RHEA-COMP:13555"/>
        <dbReference type="Rhea" id="RHEA-COMP:13556"/>
        <dbReference type="ChEBI" id="CHEBI:29950"/>
        <dbReference type="ChEBI" id="CHEBI:82612"/>
        <dbReference type="ChEBI" id="CHEBI:137386"/>
        <dbReference type="ChEBI" id="CHEBI:137387"/>
        <dbReference type="EC" id="2.1.1.63"/>
    </reaction>
</comment>
<dbReference type="EMBL" id="CAJRAY010000024">
    <property type="protein sequence ID" value="CAG5082017.1"/>
    <property type="molecule type" value="Genomic_DNA"/>
</dbReference>
<evidence type="ECO:0000259" key="9">
    <source>
        <dbReference type="Pfam" id="PF01035"/>
    </source>
</evidence>
<dbReference type="PROSITE" id="PS00374">
    <property type="entry name" value="MGMT"/>
    <property type="match status" value="1"/>
</dbReference>
<reference evidence="11 12" key="1">
    <citation type="submission" date="2021-04" db="EMBL/GenBank/DDBJ databases">
        <authorList>
            <person name="Rakotoarivonina H."/>
        </authorList>
    </citation>
    <scope>NUCLEOTIDE SEQUENCE [LARGE SCALE GENOMIC DNA]</scope>
    <source>
        <strain evidence="11 12">XE</strain>
    </source>
</reference>
<dbReference type="NCBIfam" id="TIGR00589">
    <property type="entry name" value="ogt"/>
    <property type="match status" value="1"/>
</dbReference>
<accession>A0ABM8V232</accession>
<dbReference type="InterPro" id="IPR001497">
    <property type="entry name" value="MethylDNA_cys_MeTrfase_AS"/>
</dbReference>
<protein>
    <recommendedName>
        <fullName evidence="8">Methylated-DNA--protein-cysteine methyltransferase</fullName>
        <ecNumber evidence="8">2.1.1.63</ecNumber>
    </recommendedName>
    <alternativeName>
        <fullName evidence="8">6-O-methylguanine-DNA methyltransferase</fullName>
        <shortName evidence="8">MGMT</shortName>
    </alternativeName>
    <alternativeName>
        <fullName evidence="8">O-6-methylguanine-DNA-alkyltransferase</fullName>
    </alternativeName>
</protein>
<organism evidence="11 12">
    <name type="scientific">Thermobacillus xylanilyticus</name>
    <dbReference type="NCBI Taxonomy" id="76633"/>
    <lineage>
        <taxon>Bacteria</taxon>
        <taxon>Bacillati</taxon>
        <taxon>Bacillota</taxon>
        <taxon>Bacilli</taxon>
        <taxon>Bacillales</taxon>
        <taxon>Paenibacillaceae</taxon>
        <taxon>Thermobacillus</taxon>
    </lineage>
</organism>
<keyword evidence="12" id="KW-1185">Reference proteome</keyword>
<dbReference type="InterPro" id="IPR023546">
    <property type="entry name" value="MGMT"/>
</dbReference>
<keyword evidence="6 8" id="KW-0234">DNA repair</keyword>
<evidence type="ECO:0000256" key="2">
    <source>
        <dbReference type="ARBA" id="ARBA00022490"/>
    </source>
</evidence>
<dbReference type="InterPro" id="IPR036217">
    <property type="entry name" value="MethylDNA_cys_MeTrfase_DNAb"/>
</dbReference>
<feature type="domain" description="Methylated-DNA-[protein]-cysteine S-methyltransferase DNA binding" evidence="9">
    <location>
        <begin position="95"/>
        <end position="174"/>
    </location>
</feature>
<dbReference type="Pfam" id="PF01035">
    <property type="entry name" value="DNA_binding_1"/>
    <property type="match status" value="1"/>
</dbReference>
<gene>
    <name evidence="11" type="primary">txxe 1254-ogt</name>
    <name evidence="11" type="ORF">TXXE_05735</name>
</gene>
<comment type="caution">
    <text evidence="11">The sequence shown here is derived from an EMBL/GenBank/DDBJ whole genome shotgun (WGS) entry which is preliminary data.</text>
</comment>
<keyword evidence="5 8" id="KW-0227">DNA damage</keyword>
<evidence type="ECO:0000256" key="8">
    <source>
        <dbReference type="HAMAP-Rule" id="MF_00772"/>
    </source>
</evidence>
<dbReference type="SUPFAM" id="SSF53155">
    <property type="entry name" value="Methylated DNA-protein cysteine methyltransferase domain"/>
    <property type="match status" value="1"/>
</dbReference>
<dbReference type="Gene3D" id="3.30.160.70">
    <property type="entry name" value="Methylated DNA-protein cysteine methyltransferase domain"/>
    <property type="match status" value="1"/>
</dbReference>
<feature type="domain" description="Methylguanine DNA methyltransferase ribonuclease-like" evidence="10">
    <location>
        <begin position="10"/>
        <end position="90"/>
    </location>
</feature>
<evidence type="ECO:0000256" key="3">
    <source>
        <dbReference type="ARBA" id="ARBA00022603"/>
    </source>
</evidence>
<comment type="subcellular location">
    <subcellularLocation>
        <location evidence="8">Cytoplasm</location>
    </subcellularLocation>
</comment>
<evidence type="ECO:0000313" key="12">
    <source>
        <dbReference type="Proteomes" id="UP000681526"/>
    </source>
</evidence>
<dbReference type="CDD" id="cd06445">
    <property type="entry name" value="ATase"/>
    <property type="match status" value="1"/>
</dbReference>
<dbReference type="Gene3D" id="1.10.10.10">
    <property type="entry name" value="Winged helix-like DNA-binding domain superfamily/Winged helix DNA-binding domain"/>
    <property type="match status" value="1"/>
</dbReference>
<comment type="miscellaneous">
    <text evidence="8">This enzyme catalyzes only one turnover and therefore is not strictly catalytic. According to one definition, an enzyme is a biocatalyst that acts repeatedly and over many reaction cycles.</text>
</comment>
<dbReference type="EC" id="2.1.1.63" evidence="8"/>
<comment type="catalytic activity">
    <reaction evidence="7 8">
        <text>a 6-O-methyl-2'-deoxyguanosine in DNA + L-cysteinyl-[protein] = S-methyl-L-cysteinyl-[protein] + a 2'-deoxyguanosine in DNA</text>
        <dbReference type="Rhea" id="RHEA:24000"/>
        <dbReference type="Rhea" id="RHEA-COMP:10131"/>
        <dbReference type="Rhea" id="RHEA-COMP:10132"/>
        <dbReference type="Rhea" id="RHEA-COMP:11367"/>
        <dbReference type="Rhea" id="RHEA-COMP:11368"/>
        <dbReference type="ChEBI" id="CHEBI:29950"/>
        <dbReference type="ChEBI" id="CHEBI:82612"/>
        <dbReference type="ChEBI" id="CHEBI:85445"/>
        <dbReference type="ChEBI" id="CHEBI:85448"/>
        <dbReference type="EC" id="2.1.1.63"/>
    </reaction>
</comment>
<evidence type="ECO:0000256" key="5">
    <source>
        <dbReference type="ARBA" id="ARBA00022763"/>
    </source>
</evidence>
<evidence type="ECO:0000259" key="10">
    <source>
        <dbReference type="Pfam" id="PF02870"/>
    </source>
</evidence>
<dbReference type="PANTHER" id="PTHR10815:SF5">
    <property type="entry name" value="METHYLATED-DNA--PROTEIN-CYSTEINE METHYLTRANSFERASE"/>
    <property type="match status" value="1"/>
</dbReference>